<evidence type="ECO:0000313" key="2">
    <source>
        <dbReference type="EMBL" id="CAB4019781.1"/>
    </source>
</evidence>
<evidence type="ECO:0000313" key="3">
    <source>
        <dbReference type="Proteomes" id="UP001152795"/>
    </source>
</evidence>
<sequence>MVYLGWKHFKEQEKAYTLVPLVKGGGSRVIEMPLTSCKTDIYQTCKNFFFPDGNSIFGNEDDMLFSLTNFKARKIRTVRLYLQSRKIDGSDDDDDLLSSAFDHDLNQEGSLIGPHLERQSLVSRNQESSLINSTLDMQSLVSQNQESSLIGSTLERQSLASEQDKEYQKSLKVDE</sequence>
<comment type="caution">
    <text evidence="2">The sequence shown here is derived from an EMBL/GenBank/DDBJ whole genome shotgun (WGS) entry which is preliminary data.</text>
</comment>
<dbReference type="AlphaFoldDB" id="A0A7D9J2B2"/>
<accession>A0A7D9J2B2</accession>
<gene>
    <name evidence="2" type="ORF">PACLA_8A048252</name>
</gene>
<reference evidence="2" key="1">
    <citation type="submission" date="2020-04" db="EMBL/GenBank/DDBJ databases">
        <authorList>
            <person name="Alioto T."/>
            <person name="Alioto T."/>
            <person name="Gomez Garrido J."/>
        </authorList>
    </citation>
    <scope>NUCLEOTIDE SEQUENCE</scope>
    <source>
        <strain evidence="2">A484AB</strain>
    </source>
</reference>
<protein>
    <submittedName>
        <fullName evidence="2">Uncharacterized protein</fullName>
    </submittedName>
</protein>
<proteinExistence type="predicted"/>
<name>A0A7D9J2B2_PARCT</name>
<keyword evidence="3" id="KW-1185">Reference proteome</keyword>
<organism evidence="2 3">
    <name type="scientific">Paramuricea clavata</name>
    <name type="common">Red gorgonian</name>
    <name type="synonym">Violescent sea-whip</name>
    <dbReference type="NCBI Taxonomy" id="317549"/>
    <lineage>
        <taxon>Eukaryota</taxon>
        <taxon>Metazoa</taxon>
        <taxon>Cnidaria</taxon>
        <taxon>Anthozoa</taxon>
        <taxon>Octocorallia</taxon>
        <taxon>Malacalcyonacea</taxon>
        <taxon>Plexauridae</taxon>
        <taxon>Paramuricea</taxon>
    </lineage>
</organism>
<feature type="compositionally biased region" description="Basic and acidic residues" evidence="1">
    <location>
        <begin position="162"/>
        <end position="175"/>
    </location>
</feature>
<dbReference type="Proteomes" id="UP001152795">
    <property type="component" value="Unassembled WGS sequence"/>
</dbReference>
<dbReference type="OrthoDB" id="5983166at2759"/>
<evidence type="ECO:0000256" key="1">
    <source>
        <dbReference type="SAM" id="MobiDB-lite"/>
    </source>
</evidence>
<feature type="region of interest" description="Disordered" evidence="1">
    <location>
        <begin position="154"/>
        <end position="175"/>
    </location>
</feature>
<dbReference type="EMBL" id="CACRXK020010623">
    <property type="protein sequence ID" value="CAB4019781.1"/>
    <property type="molecule type" value="Genomic_DNA"/>
</dbReference>